<keyword evidence="13" id="KW-1185">Reference proteome</keyword>
<dbReference type="InterPro" id="IPR013568">
    <property type="entry name" value="SEFIR_dom"/>
</dbReference>
<dbReference type="Gene3D" id="3.40.50.11530">
    <property type="match status" value="1"/>
</dbReference>
<dbReference type="PANTHER" id="PTHR15583:SF12">
    <property type="entry name" value="INTERLEUKIN-17 RECEPTOR C"/>
    <property type="match status" value="1"/>
</dbReference>
<comment type="caution">
    <text evidence="12">The sequence shown here is derived from an EMBL/GenBank/DDBJ whole genome shotgun (WGS) entry which is preliminary data.</text>
</comment>
<organism evidence="12 13">
    <name type="scientific">Characodon lateralis</name>
    <dbReference type="NCBI Taxonomy" id="208331"/>
    <lineage>
        <taxon>Eukaryota</taxon>
        <taxon>Metazoa</taxon>
        <taxon>Chordata</taxon>
        <taxon>Craniata</taxon>
        <taxon>Vertebrata</taxon>
        <taxon>Euteleostomi</taxon>
        <taxon>Actinopterygii</taxon>
        <taxon>Neopterygii</taxon>
        <taxon>Teleostei</taxon>
        <taxon>Neoteleostei</taxon>
        <taxon>Acanthomorphata</taxon>
        <taxon>Ovalentaria</taxon>
        <taxon>Atherinomorphae</taxon>
        <taxon>Cyprinodontiformes</taxon>
        <taxon>Goodeidae</taxon>
        <taxon>Characodon</taxon>
    </lineage>
</organism>
<dbReference type="Proteomes" id="UP001352852">
    <property type="component" value="Unassembled WGS sequence"/>
</dbReference>
<evidence type="ECO:0000256" key="5">
    <source>
        <dbReference type="ARBA" id="ARBA00023136"/>
    </source>
</evidence>
<dbReference type="InterPro" id="IPR039465">
    <property type="entry name" value="IL-17_rcpt-like"/>
</dbReference>
<comment type="subcellular location">
    <subcellularLocation>
        <location evidence="1">Membrane</location>
        <topology evidence="1">Single-pass type I membrane protein</topology>
    </subcellularLocation>
</comment>
<feature type="region of interest" description="Disordered" evidence="8">
    <location>
        <begin position="87"/>
        <end position="108"/>
    </location>
</feature>
<keyword evidence="3 10" id="KW-0732">Signal</keyword>
<evidence type="ECO:0000256" key="7">
    <source>
        <dbReference type="ARBA" id="ARBA00023180"/>
    </source>
</evidence>
<dbReference type="EMBL" id="JAHUTJ010008568">
    <property type="protein sequence ID" value="MED6266922.1"/>
    <property type="molecule type" value="Genomic_DNA"/>
</dbReference>
<evidence type="ECO:0000256" key="3">
    <source>
        <dbReference type="ARBA" id="ARBA00022729"/>
    </source>
</evidence>
<keyword evidence="4 9" id="KW-1133">Transmembrane helix</keyword>
<keyword evidence="5 9" id="KW-0472">Membrane</keyword>
<evidence type="ECO:0000256" key="2">
    <source>
        <dbReference type="ARBA" id="ARBA00022692"/>
    </source>
</evidence>
<feature type="domain" description="SEFIR" evidence="11">
    <location>
        <begin position="449"/>
        <end position="603"/>
    </location>
</feature>
<keyword evidence="7" id="KW-0325">Glycoprotein</keyword>
<feature type="transmembrane region" description="Helical" evidence="9">
    <location>
        <begin position="392"/>
        <end position="415"/>
    </location>
</feature>
<evidence type="ECO:0000256" key="6">
    <source>
        <dbReference type="ARBA" id="ARBA00023170"/>
    </source>
</evidence>
<evidence type="ECO:0000256" key="4">
    <source>
        <dbReference type="ARBA" id="ARBA00022989"/>
    </source>
</evidence>
<evidence type="ECO:0000256" key="9">
    <source>
        <dbReference type="SAM" id="Phobius"/>
    </source>
</evidence>
<evidence type="ECO:0000256" key="10">
    <source>
        <dbReference type="SAM" id="SignalP"/>
    </source>
</evidence>
<proteinExistence type="predicted"/>
<evidence type="ECO:0000259" key="11">
    <source>
        <dbReference type="Pfam" id="PF08357"/>
    </source>
</evidence>
<reference evidence="12 13" key="1">
    <citation type="submission" date="2021-06" db="EMBL/GenBank/DDBJ databases">
        <authorList>
            <person name="Palmer J.M."/>
        </authorList>
    </citation>
    <scope>NUCLEOTIDE SEQUENCE [LARGE SCALE GENOMIC DNA]</scope>
    <source>
        <strain evidence="12 13">CL_MEX2019</strain>
        <tissue evidence="12">Muscle</tissue>
    </source>
</reference>
<evidence type="ECO:0000313" key="13">
    <source>
        <dbReference type="Proteomes" id="UP001352852"/>
    </source>
</evidence>
<keyword evidence="2 9" id="KW-0812">Transmembrane</keyword>
<accession>A0ABU7CVG8</accession>
<evidence type="ECO:0000313" key="12">
    <source>
        <dbReference type="EMBL" id="MED6266922.1"/>
    </source>
</evidence>
<feature type="signal peptide" evidence="10">
    <location>
        <begin position="1"/>
        <end position="21"/>
    </location>
</feature>
<feature type="chain" id="PRO_5046473133" description="SEFIR domain-containing protein" evidence="10">
    <location>
        <begin position="22"/>
        <end position="624"/>
    </location>
</feature>
<dbReference type="Pfam" id="PF08357">
    <property type="entry name" value="SEFIR"/>
    <property type="match status" value="1"/>
</dbReference>
<protein>
    <recommendedName>
        <fullName evidence="11">SEFIR domain-containing protein</fullName>
    </recommendedName>
</protein>
<name>A0ABU7CVG8_9TELE</name>
<dbReference type="PANTHER" id="PTHR15583">
    <property type="entry name" value="INTERLEUKIN-17 RECEPTOR"/>
    <property type="match status" value="1"/>
</dbReference>
<keyword evidence="6" id="KW-0675">Receptor</keyword>
<gene>
    <name evidence="12" type="ORF">CHARACLAT_006961</name>
</gene>
<sequence length="624" mass="70539">MFFPKWPLWCIFFSLCLSACGLEFIDYGSDAVICPQVFSDCTIENGLYNPEDIVDVQLEASFKLCCKPTRDCALCLVIETEVSISTDKEVEEGSHSGTDGEDDEDKRNEKSSMTVCYQHAASTLPICKKVEFTVNCTTLAHQNRNKVSMVITDVFHFSSQISVYPSKCNYQTKKLVAPSEAKVCSQELLQKYIPMCPVLTFSINPVYKENHIELQIVGNNKTHPSLCVKYEEKGHCRRLAQTTIPLYSVAPCMCIEGWDDDDPRSQRSQICPFDKAGLPLHLQHFMWKNVSVNVSLSKMSDGSTALLWNLTAPCRLDGEVSLCHKASVCKGKNNHTQKFVSVSKWKQNSKGLWERQGAYENIDETISQCVMMKISGAHQEFGPFCAVDTGRWHWTLLLVGVMLLVCLTVLMIYFLRDYVKKWAWSWRHGGFIKIGKKGHVLLLSPPDVDEAVSELVCQLGSQLCSQGFSVSVDQWCRKDQCTMGPLPWLYSQLQKLDNMGGRVLLVLTQKAIEKTEEWTLSNKGGEVRDQQQIRTPYSDLFTTSLFIIQTRKELGTAAERFILVKVDSHQKQSHSGDRRLPEVLQGLPLFLLPSQGQSLTAELTVIETDMGSREKTRTGWRMKI</sequence>
<evidence type="ECO:0000256" key="1">
    <source>
        <dbReference type="ARBA" id="ARBA00004479"/>
    </source>
</evidence>
<evidence type="ECO:0000256" key="8">
    <source>
        <dbReference type="SAM" id="MobiDB-lite"/>
    </source>
</evidence>